<proteinExistence type="predicted"/>
<dbReference type="Proteomes" id="UP000297454">
    <property type="component" value="Unassembled WGS sequence"/>
</dbReference>
<evidence type="ECO:0000256" key="1">
    <source>
        <dbReference type="SAM" id="Phobius"/>
    </source>
</evidence>
<comment type="caution">
    <text evidence="2">The sequence shown here is derived from an EMBL/GenBank/DDBJ whole genome shotgun (WGS) entry which is preliminary data.</text>
</comment>
<feature type="transmembrane region" description="Helical" evidence="1">
    <location>
        <begin position="138"/>
        <end position="160"/>
    </location>
</feature>
<sequence length="255" mass="29195">MLKKEIKGIIKNPIYFIIMFLPMVLAFIMSEGTKNYLSQHIQNSFSVDTVKEVVMYDGILLNSKVQFAVSELNFMLMMSAVLAGLSIFEERKLHVWDRIVCKSNFVLIKFFIHYVFSLIMITSNVIGYRLLFDICFPINSICIFLSIPIISISLGLFFGLSVYNKAILSNTIMMIVMLMGYFGGALSLTSVLSNTKFMDLLMYLSPLTIANRLIFKDLIQINFGNDLLIWILIFFTFVITFILLIGRRMRNGACI</sequence>
<dbReference type="RefSeq" id="WP_134744271.1">
    <property type="nucleotide sequence ID" value="NZ_CP119761.1"/>
</dbReference>
<feature type="transmembrane region" description="Helical" evidence="1">
    <location>
        <begin position="12"/>
        <end position="30"/>
    </location>
</feature>
<keyword evidence="3" id="KW-1185">Reference proteome</keyword>
<accession>A0A4R9C208</accession>
<organism evidence="2 3">
    <name type="scientific">Helcococcus ovis</name>
    <dbReference type="NCBI Taxonomy" id="72026"/>
    <lineage>
        <taxon>Bacteria</taxon>
        <taxon>Bacillati</taxon>
        <taxon>Bacillota</taxon>
        <taxon>Tissierellia</taxon>
        <taxon>Tissierellales</taxon>
        <taxon>Peptoniphilaceae</taxon>
        <taxon>Helcococcus</taxon>
    </lineage>
</organism>
<feature type="transmembrane region" description="Helical" evidence="1">
    <location>
        <begin position="172"/>
        <end position="192"/>
    </location>
</feature>
<keyword evidence="1" id="KW-1133">Transmembrane helix</keyword>
<feature type="transmembrane region" description="Helical" evidence="1">
    <location>
        <begin position="65"/>
        <end position="85"/>
    </location>
</feature>
<feature type="transmembrane region" description="Helical" evidence="1">
    <location>
        <begin position="227"/>
        <end position="246"/>
    </location>
</feature>
<evidence type="ECO:0000313" key="3">
    <source>
        <dbReference type="Proteomes" id="UP000297454"/>
    </source>
</evidence>
<keyword evidence="1" id="KW-0812">Transmembrane</keyword>
<protein>
    <submittedName>
        <fullName evidence="2">Uncharacterized protein</fullName>
    </submittedName>
</protein>
<gene>
    <name evidence="2" type="ORF">EQF91_02605</name>
</gene>
<name>A0A4R9C208_9FIRM</name>
<dbReference type="EMBL" id="SCFR01000006">
    <property type="protein sequence ID" value="TFF66835.1"/>
    <property type="molecule type" value="Genomic_DNA"/>
</dbReference>
<dbReference type="AlphaFoldDB" id="A0A4R9C208"/>
<evidence type="ECO:0000313" key="2">
    <source>
        <dbReference type="EMBL" id="TFF66835.1"/>
    </source>
</evidence>
<feature type="transmembrane region" description="Helical" evidence="1">
    <location>
        <begin position="106"/>
        <end position="126"/>
    </location>
</feature>
<keyword evidence="1" id="KW-0472">Membrane</keyword>
<reference evidence="2 3" key="1">
    <citation type="submission" date="2019-01" db="EMBL/GenBank/DDBJ databases">
        <title>Draft Genome Sequences of Helcococcus ovis Strains Isolated from the Uterus and Vagina of Dairy Cows with Metritis.</title>
        <authorList>
            <person name="Cunha F."/>
            <person name="Jeon S.J."/>
            <person name="Kutzer P."/>
            <person name="Galvao K.N."/>
        </authorList>
    </citation>
    <scope>NUCLEOTIDE SEQUENCE [LARGE SCALE GENOMIC DNA]</scope>
    <source>
        <strain evidence="2 3">KG-37</strain>
    </source>
</reference>